<dbReference type="InterPro" id="IPR052707">
    <property type="entry name" value="OsmC_Ohr_Peroxiredoxin"/>
</dbReference>
<protein>
    <submittedName>
        <fullName evidence="1">OsmC family protein</fullName>
    </submittedName>
</protein>
<organism evidence="1 2">
    <name type="scientific">Bosea vestrisii</name>
    <dbReference type="NCBI Taxonomy" id="151416"/>
    <lineage>
        <taxon>Bacteria</taxon>
        <taxon>Pseudomonadati</taxon>
        <taxon>Pseudomonadota</taxon>
        <taxon>Alphaproteobacteria</taxon>
        <taxon>Hyphomicrobiales</taxon>
        <taxon>Boseaceae</taxon>
        <taxon>Bosea</taxon>
    </lineage>
</organism>
<accession>A0ABW0HGD4</accession>
<dbReference type="InterPro" id="IPR003718">
    <property type="entry name" value="OsmC/Ohr_fam"/>
</dbReference>
<dbReference type="InterPro" id="IPR015946">
    <property type="entry name" value="KH_dom-like_a/b"/>
</dbReference>
<dbReference type="Proteomes" id="UP001596104">
    <property type="component" value="Unassembled WGS sequence"/>
</dbReference>
<dbReference type="PANTHER" id="PTHR42830">
    <property type="entry name" value="OSMOTICALLY INDUCIBLE FAMILY PROTEIN"/>
    <property type="match status" value="1"/>
</dbReference>
<dbReference type="InterPro" id="IPR036102">
    <property type="entry name" value="OsmC/Ohrsf"/>
</dbReference>
<dbReference type="Gene3D" id="3.30.300.20">
    <property type="match status" value="1"/>
</dbReference>
<keyword evidence="2" id="KW-1185">Reference proteome</keyword>
<evidence type="ECO:0000313" key="1">
    <source>
        <dbReference type="EMBL" id="MFC5396322.1"/>
    </source>
</evidence>
<gene>
    <name evidence="1" type="ORF">ACFPPC_27135</name>
</gene>
<name>A0ABW0HGD4_9HYPH</name>
<dbReference type="PANTHER" id="PTHR42830:SF2">
    <property type="entry name" value="OSMC_OHR FAMILY PROTEIN"/>
    <property type="match status" value="1"/>
</dbReference>
<sequence length="160" mass="17441">MATHGATITWQRGEEETFLDNRYSRAHFWRFDGGLEVPASSSPHVVRVPFSNPANVDPEEAYVAGLSSCHMLTFLNLAAIRGYRVDSYADAAEGAMAKNAEGREWVATVTLKPHVVFSGPKAPDAAAVEALHHDAHANCFLANSVRSALETQGSWDYRPA</sequence>
<dbReference type="SUPFAM" id="SSF82784">
    <property type="entry name" value="OsmC-like"/>
    <property type="match status" value="1"/>
</dbReference>
<dbReference type="RefSeq" id="WP_377012746.1">
    <property type="nucleotide sequence ID" value="NZ_JBHSLV010000072.1"/>
</dbReference>
<dbReference type="EMBL" id="JBHSLV010000072">
    <property type="protein sequence ID" value="MFC5396322.1"/>
    <property type="molecule type" value="Genomic_DNA"/>
</dbReference>
<dbReference type="Pfam" id="PF02566">
    <property type="entry name" value="OsmC"/>
    <property type="match status" value="1"/>
</dbReference>
<proteinExistence type="predicted"/>
<comment type="caution">
    <text evidence="1">The sequence shown here is derived from an EMBL/GenBank/DDBJ whole genome shotgun (WGS) entry which is preliminary data.</text>
</comment>
<reference evidence="2" key="1">
    <citation type="journal article" date="2019" name="Int. J. Syst. Evol. Microbiol.">
        <title>The Global Catalogue of Microorganisms (GCM) 10K type strain sequencing project: providing services to taxonomists for standard genome sequencing and annotation.</title>
        <authorList>
            <consortium name="The Broad Institute Genomics Platform"/>
            <consortium name="The Broad Institute Genome Sequencing Center for Infectious Disease"/>
            <person name="Wu L."/>
            <person name="Ma J."/>
        </authorList>
    </citation>
    <scope>NUCLEOTIDE SEQUENCE [LARGE SCALE GENOMIC DNA]</scope>
    <source>
        <strain evidence="2">CGMCC 1.16326</strain>
    </source>
</reference>
<evidence type="ECO:0000313" key="2">
    <source>
        <dbReference type="Proteomes" id="UP001596104"/>
    </source>
</evidence>